<feature type="region of interest" description="Disordered" evidence="1">
    <location>
        <begin position="1"/>
        <end position="47"/>
    </location>
</feature>
<dbReference type="SMART" id="SM00232">
    <property type="entry name" value="JAB_MPN"/>
    <property type="match status" value="1"/>
</dbReference>
<reference evidence="3 4" key="1">
    <citation type="submission" date="2024-03" db="EMBL/GenBank/DDBJ databases">
        <title>The Acrasis kona genome and developmental transcriptomes reveal deep origins of eukaryotic multicellular pathways.</title>
        <authorList>
            <person name="Sheikh S."/>
            <person name="Fu C.-J."/>
            <person name="Brown M.W."/>
            <person name="Baldauf S.L."/>
        </authorList>
    </citation>
    <scope>NUCLEOTIDE SEQUENCE [LARGE SCALE GENOMIC DNA]</scope>
    <source>
        <strain evidence="3 4">ATCC MYA-3509</strain>
    </source>
</reference>
<dbReference type="AlphaFoldDB" id="A0AAW2YU78"/>
<dbReference type="PROSITE" id="PS50249">
    <property type="entry name" value="MPN"/>
    <property type="match status" value="1"/>
</dbReference>
<dbReference type="Gene3D" id="3.40.140.10">
    <property type="entry name" value="Cytidine Deaminase, domain 2"/>
    <property type="match status" value="1"/>
</dbReference>
<dbReference type="Proteomes" id="UP001431209">
    <property type="component" value="Unassembled WGS sequence"/>
</dbReference>
<evidence type="ECO:0000313" key="3">
    <source>
        <dbReference type="EMBL" id="KAL0481001.1"/>
    </source>
</evidence>
<protein>
    <recommendedName>
        <fullName evidence="2">MPN domain-containing protein</fullName>
    </recommendedName>
</protein>
<dbReference type="GO" id="GO:0008237">
    <property type="term" value="F:metallopeptidase activity"/>
    <property type="evidence" value="ECO:0007669"/>
    <property type="project" value="InterPro"/>
</dbReference>
<evidence type="ECO:0000256" key="1">
    <source>
        <dbReference type="SAM" id="MobiDB-lite"/>
    </source>
</evidence>
<comment type="caution">
    <text evidence="3">The sequence shown here is derived from an EMBL/GenBank/DDBJ whole genome shotgun (WGS) entry which is preliminary data.</text>
</comment>
<dbReference type="InterPro" id="IPR000555">
    <property type="entry name" value="JAMM/MPN+_dom"/>
</dbReference>
<gene>
    <name evidence="3" type="ORF">AKO1_013651</name>
</gene>
<feature type="compositionally biased region" description="Basic and acidic residues" evidence="1">
    <location>
        <begin position="12"/>
        <end position="21"/>
    </location>
</feature>
<dbReference type="SUPFAM" id="SSF102712">
    <property type="entry name" value="JAB1/MPN domain"/>
    <property type="match status" value="1"/>
</dbReference>
<dbReference type="InterPro" id="IPR037518">
    <property type="entry name" value="MPN"/>
</dbReference>
<feature type="domain" description="MPN" evidence="2">
    <location>
        <begin position="98"/>
        <end position="236"/>
    </location>
</feature>
<name>A0AAW2YU78_9EUKA</name>
<keyword evidence="4" id="KW-1185">Reference proteome</keyword>
<dbReference type="InterPro" id="IPR050242">
    <property type="entry name" value="JAMM_MPN+_peptidase_M67A"/>
</dbReference>
<evidence type="ECO:0000313" key="4">
    <source>
        <dbReference type="Proteomes" id="UP001431209"/>
    </source>
</evidence>
<feature type="compositionally biased region" description="Acidic residues" evidence="1">
    <location>
        <begin position="22"/>
        <end position="36"/>
    </location>
</feature>
<proteinExistence type="predicted"/>
<dbReference type="PANTHER" id="PTHR10410">
    <property type="entry name" value="EUKARYOTIC TRANSLATION INITIATION FACTOR 3 -RELATED"/>
    <property type="match status" value="1"/>
</dbReference>
<dbReference type="EMBL" id="JAOPGA020000710">
    <property type="protein sequence ID" value="KAL0481001.1"/>
    <property type="molecule type" value="Genomic_DNA"/>
</dbReference>
<sequence length="565" mass="65078">MEGKNGVLKKRERIETAKDDESSQSDDSDYEDDEAENVLPDETQDNKRIRFETQTFGEAGTYNMSLSRCCRGDFSNDNSLCDMVHEESVNHNNKPYSVVVDQSVLAGILDHVYSDHVNEVIGMLGGHFNEELNIVHVRHYYACIRDVENIAVDGVECDENEFVRASILFSENNMNFMGWYHSHPRIPPFPSMKDLAMQREMQSQAPCAFGIICSAYFNESAHRTSENGDMEAVKVMCSINEQVHLTSQAQRQIHSTLKTVFEETKETFKHLYKSDRLEKQLFLVSQYQSFLTSFWKDSICHKAAALRCDLRNIRNHNDTLRQLIQEKKNLLSTLQLGTKDQIMEKQDDDRSEQEILEIGRVVNSHFSSRNITSQSSQSNTVTDSDAPFMDMNDPSVQLLSMMNNNSSSFFLMDGPLTKYGDCFYYEKFCLNHEVYKVEEVISFQQEGALEFAKITHIFVHERYQNATNEQQYDNLCIWGESLATPKRLNATEEYDGELIYLKGEKKTFLVSLVNIAKVHVYSYETYIQKKFGEDQGFDKAPIYGCSRQIDFKTQTIEPLTETAFP</sequence>
<accession>A0AAW2YU78</accession>
<organism evidence="3 4">
    <name type="scientific">Acrasis kona</name>
    <dbReference type="NCBI Taxonomy" id="1008807"/>
    <lineage>
        <taxon>Eukaryota</taxon>
        <taxon>Discoba</taxon>
        <taxon>Heterolobosea</taxon>
        <taxon>Tetramitia</taxon>
        <taxon>Eutetramitia</taxon>
        <taxon>Acrasidae</taxon>
        <taxon>Acrasis</taxon>
    </lineage>
</organism>
<dbReference type="Pfam" id="PF01398">
    <property type="entry name" value="JAB"/>
    <property type="match status" value="1"/>
</dbReference>
<evidence type="ECO:0000259" key="2">
    <source>
        <dbReference type="PROSITE" id="PS50249"/>
    </source>
</evidence>